<organism evidence="2 3">
    <name type="scientific">Hibiscus sabdariffa</name>
    <name type="common">roselle</name>
    <dbReference type="NCBI Taxonomy" id="183260"/>
    <lineage>
        <taxon>Eukaryota</taxon>
        <taxon>Viridiplantae</taxon>
        <taxon>Streptophyta</taxon>
        <taxon>Embryophyta</taxon>
        <taxon>Tracheophyta</taxon>
        <taxon>Spermatophyta</taxon>
        <taxon>Magnoliopsida</taxon>
        <taxon>eudicotyledons</taxon>
        <taxon>Gunneridae</taxon>
        <taxon>Pentapetalae</taxon>
        <taxon>rosids</taxon>
        <taxon>malvids</taxon>
        <taxon>Malvales</taxon>
        <taxon>Malvaceae</taxon>
        <taxon>Malvoideae</taxon>
        <taxon>Hibiscus</taxon>
    </lineage>
</organism>
<gene>
    <name evidence="2" type="ORF">V6N11_036482</name>
</gene>
<evidence type="ECO:0000313" key="3">
    <source>
        <dbReference type="Proteomes" id="UP001396334"/>
    </source>
</evidence>
<dbReference type="Proteomes" id="UP001396334">
    <property type="component" value="Unassembled WGS sequence"/>
</dbReference>
<evidence type="ECO:0000313" key="2">
    <source>
        <dbReference type="EMBL" id="KAK9009962.1"/>
    </source>
</evidence>
<comment type="caution">
    <text evidence="2">The sequence shown here is derived from an EMBL/GenBank/DDBJ whole genome shotgun (WGS) entry which is preliminary data.</text>
</comment>
<evidence type="ECO:0000256" key="1">
    <source>
        <dbReference type="SAM" id="MobiDB-lite"/>
    </source>
</evidence>
<keyword evidence="3" id="KW-1185">Reference proteome</keyword>
<name>A0ABR2RAJ5_9ROSI</name>
<dbReference type="EMBL" id="JBBPBN010000024">
    <property type="protein sequence ID" value="KAK9009962.1"/>
    <property type="molecule type" value="Genomic_DNA"/>
</dbReference>
<proteinExistence type="predicted"/>
<protein>
    <submittedName>
        <fullName evidence="2">Uncharacterized protein</fullName>
    </submittedName>
</protein>
<dbReference type="Gene3D" id="3.40.50.1360">
    <property type="match status" value="1"/>
</dbReference>
<feature type="region of interest" description="Disordered" evidence="1">
    <location>
        <begin position="1"/>
        <end position="22"/>
    </location>
</feature>
<sequence length="77" mass="8232">MEVATTVSPESRRTTPFAGERDGQNGFLVCVFILFGCLREKMVEVASSSFIVVSDDSKLVSGLGVSGLAMLVEVMTK</sequence>
<accession>A0ABR2RAJ5</accession>
<reference evidence="2 3" key="1">
    <citation type="journal article" date="2024" name="G3 (Bethesda)">
        <title>Genome assembly of Hibiscus sabdariffa L. provides insights into metabolisms of medicinal natural products.</title>
        <authorList>
            <person name="Kim T."/>
        </authorList>
    </citation>
    <scope>NUCLEOTIDE SEQUENCE [LARGE SCALE GENOMIC DNA]</scope>
    <source>
        <strain evidence="2">TK-2024</strain>
        <tissue evidence="2">Old leaves</tissue>
    </source>
</reference>